<dbReference type="Proteomes" id="UP001176521">
    <property type="component" value="Unassembled WGS sequence"/>
</dbReference>
<evidence type="ECO:0000313" key="2">
    <source>
        <dbReference type="EMBL" id="KAK0528419.1"/>
    </source>
</evidence>
<evidence type="ECO:0000313" key="3">
    <source>
        <dbReference type="Proteomes" id="UP001176521"/>
    </source>
</evidence>
<dbReference type="AlphaFoldDB" id="A0AAN6GBH4"/>
<reference evidence="2" key="1">
    <citation type="journal article" date="2023" name="PhytoFront">
        <title>Draft Genome Resources of Seven Strains of Tilletia horrida, Causal Agent of Kernel Smut of Rice.</title>
        <authorList>
            <person name="Khanal S."/>
            <person name="Antony Babu S."/>
            <person name="Zhou X.G."/>
        </authorList>
    </citation>
    <scope>NUCLEOTIDE SEQUENCE</scope>
    <source>
        <strain evidence="2">TX3</strain>
    </source>
</reference>
<feature type="compositionally biased region" description="Low complexity" evidence="1">
    <location>
        <begin position="119"/>
        <end position="142"/>
    </location>
</feature>
<comment type="caution">
    <text evidence="2">The sequence shown here is derived from an EMBL/GenBank/DDBJ whole genome shotgun (WGS) entry which is preliminary data.</text>
</comment>
<accession>A0AAN6GBH4</accession>
<keyword evidence="3" id="KW-1185">Reference proteome</keyword>
<feature type="region of interest" description="Disordered" evidence="1">
    <location>
        <begin position="235"/>
        <end position="263"/>
    </location>
</feature>
<name>A0AAN6GBH4_9BASI</name>
<dbReference type="EMBL" id="JAPDMQ010000274">
    <property type="protein sequence ID" value="KAK0528419.1"/>
    <property type="molecule type" value="Genomic_DNA"/>
</dbReference>
<feature type="region of interest" description="Disordered" evidence="1">
    <location>
        <begin position="118"/>
        <end position="172"/>
    </location>
</feature>
<protein>
    <submittedName>
        <fullName evidence="2">Uncharacterized protein</fullName>
    </submittedName>
</protein>
<sequence>MDAKVDWSSFVLLLTRGTSPLARQLAVECIRARRLRAIVLVDGPPSEAMQAQLKELQDELFQLAWLVEEEQAGKCQPGTDASSAQLQARGAGGVMDVDQSGNAFQAVSKKRNPFKRDAATSVLDSDASSSSEPTPASAVAPSQGHFRSQPEPKAARAGSPTSHQRAGGPTRIKTSIIAARDFDATLRAVKETVAAFGRLDFVLILAPDDAPAEHAMSAADLVPILGQPPYATTLNGGNAQAECKPTRTNRSKPPRVRANPPPGASSWVAFDDAVRGTVNWVHAAVPALACPPRALPGPLPLSASSLAPRCINAMDDWPTPKALVLVSRNAQSSPPFCASAAVAASTSFLQSYASALPSPVRGSGLSHPVIPRIRFAALDLIAAEDPHQRPRETDVVREVLGFVEELVRNSEAESSEVFVHAKRPSPLRAEIQ</sequence>
<gene>
    <name evidence="2" type="ORF">OC842_004556</name>
</gene>
<organism evidence="2 3">
    <name type="scientific">Tilletia horrida</name>
    <dbReference type="NCBI Taxonomy" id="155126"/>
    <lineage>
        <taxon>Eukaryota</taxon>
        <taxon>Fungi</taxon>
        <taxon>Dikarya</taxon>
        <taxon>Basidiomycota</taxon>
        <taxon>Ustilaginomycotina</taxon>
        <taxon>Exobasidiomycetes</taxon>
        <taxon>Tilletiales</taxon>
        <taxon>Tilletiaceae</taxon>
        <taxon>Tilletia</taxon>
    </lineage>
</organism>
<proteinExistence type="predicted"/>
<evidence type="ECO:0000256" key="1">
    <source>
        <dbReference type="SAM" id="MobiDB-lite"/>
    </source>
</evidence>